<accession>A0ABY6BG67</accession>
<dbReference type="InterPro" id="IPR014051">
    <property type="entry name" value="Phosphoesterase_HXTX"/>
</dbReference>
<name>A0ABY6BG67_9GAMM</name>
<gene>
    <name evidence="4" type="primary">thpR</name>
    <name evidence="4" type="ORF">N4264_23145</name>
</gene>
<dbReference type="EC" id="3.1.4.58" evidence="2"/>
<dbReference type="PANTHER" id="PTHR35561">
    <property type="entry name" value="RNA 2',3'-CYCLIC PHOSPHODIESTERASE"/>
    <property type="match status" value="1"/>
</dbReference>
<feature type="short sequence motif" description="HXTX 1" evidence="2">
    <location>
        <begin position="50"/>
        <end position="53"/>
    </location>
</feature>
<comment type="function">
    <text evidence="2">Hydrolyzes RNA 2',3'-cyclic phosphodiester to an RNA 2'-phosphomonoester.</text>
</comment>
<dbReference type="NCBIfam" id="TIGR02258">
    <property type="entry name" value="2_5_ligase"/>
    <property type="match status" value="1"/>
</dbReference>
<keyword evidence="5" id="KW-1185">Reference proteome</keyword>
<feature type="active site" description="Proton donor" evidence="2">
    <location>
        <position position="50"/>
    </location>
</feature>
<reference evidence="4" key="1">
    <citation type="submission" date="2022-09" db="EMBL/GenBank/DDBJ databases">
        <title>Tahibacter sp. nov., isolated from a fresh water.</title>
        <authorList>
            <person name="Baek J.H."/>
            <person name="Lee J.K."/>
            <person name="Kim J.M."/>
            <person name="Jeon C.O."/>
        </authorList>
    </citation>
    <scope>NUCLEOTIDE SEQUENCE</scope>
    <source>
        <strain evidence="4">W38</strain>
    </source>
</reference>
<dbReference type="EMBL" id="CP104694">
    <property type="protein sequence ID" value="UXI67601.1"/>
    <property type="molecule type" value="Genomic_DNA"/>
</dbReference>
<dbReference type="InterPro" id="IPR009097">
    <property type="entry name" value="Cyclic_Pdiesterase"/>
</dbReference>
<proteinExistence type="inferred from homology"/>
<dbReference type="InterPro" id="IPR004175">
    <property type="entry name" value="RNA_CPDase"/>
</dbReference>
<dbReference type="Pfam" id="PF02834">
    <property type="entry name" value="LigT_PEase"/>
    <property type="match status" value="2"/>
</dbReference>
<dbReference type="HAMAP" id="MF_01940">
    <property type="entry name" value="RNA_CPDase"/>
    <property type="match status" value="1"/>
</dbReference>
<feature type="short sequence motif" description="HXTX 2" evidence="2">
    <location>
        <begin position="137"/>
        <end position="140"/>
    </location>
</feature>
<sequence>MSRPSSSAARRLFFALWPTPPVRVALAEVVDDLRRRCTGGGRWVRPARFHVTLQFLGDFAADCSERALSDAVAAGDAVTMMPFALSFDHVARFSRHRAPWWLGVTQTPEPLNRLWTDLGAALRQRGLRVECGPYVPHLTIRRDPPGDPPAVPVAPVTWPVDHFVLIDSQLAQDTAYVEIARWPR</sequence>
<protein>
    <recommendedName>
        <fullName evidence="2">RNA 2',3'-cyclic phosphodiesterase</fullName>
        <shortName evidence="2">RNA 2',3'-CPDase</shortName>
        <ecNumber evidence="2">3.1.4.58</ecNumber>
    </recommendedName>
</protein>
<dbReference type="PANTHER" id="PTHR35561:SF1">
    <property type="entry name" value="RNA 2',3'-CYCLIC PHOSPHODIESTERASE"/>
    <property type="match status" value="1"/>
</dbReference>
<comment type="similarity">
    <text evidence="2">Belongs to the 2H phosphoesterase superfamily. ThpR family.</text>
</comment>
<keyword evidence="1 2" id="KW-0378">Hydrolase</keyword>
<organism evidence="4 5">
    <name type="scientific">Tahibacter amnicola</name>
    <dbReference type="NCBI Taxonomy" id="2976241"/>
    <lineage>
        <taxon>Bacteria</taxon>
        <taxon>Pseudomonadati</taxon>
        <taxon>Pseudomonadota</taxon>
        <taxon>Gammaproteobacteria</taxon>
        <taxon>Lysobacterales</taxon>
        <taxon>Rhodanobacteraceae</taxon>
        <taxon>Tahibacter</taxon>
    </lineage>
</organism>
<evidence type="ECO:0000313" key="5">
    <source>
        <dbReference type="Proteomes" id="UP001064632"/>
    </source>
</evidence>
<comment type="catalytic activity">
    <reaction evidence="2">
        <text>a 3'-end 2',3'-cyclophospho-ribonucleotide-RNA + H2O = a 3'-end 2'-phospho-ribonucleotide-RNA + H(+)</text>
        <dbReference type="Rhea" id="RHEA:11828"/>
        <dbReference type="Rhea" id="RHEA-COMP:10464"/>
        <dbReference type="Rhea" id="RHEA-COMP:17353"/>
        <dbReference type="ChEBI" id="CHEBI:15377"/>
        <dbReference type="ChEBI" id="CHEBI:15378"/>
        <dbReference type="ChEBI" id="CHEBI:83064"/>
        <dbReference type="ChEBI" id="CHEBI:173113"/>
        <dbReference type="EC" id="3.1.4.58"/>
    </reaction>
</comment>
<feature type="domain" description="Phosphoesterase HXTX" evidence="3">
    <location>
        <begin position="17"/>
        <end position="99"/>
    </location>
</feature>
<dbReference type="Proteomes" id="UP001064632">
    <property type="component" value="Chromosome"/>
</dbReference>
<feature type="active site" description="Proton acceptor" evidence="2">
    <location>
        <position position="137"/>
    </location>
</feature>
<evidence type="ECO:0000259" key="3">
    <source>
        <dbReference type="Pfam" id="PF02834"/>
    </source>
</evidence>
<evidence type="ECO:0000256" key="2">
    <source>
        <dbReference type="HAMAP-Rule" id="MF_01940"/>
    </source>
</evidence>
<dbReference type="Gene3D" id="3.90.1140.10">
    <property type="entry name" value="Cyclic phosphodiesterase"/>
    <property type="match status" value="1"/>
</dbReference>
<dbReference type="SUPFAM" id="SSF55144">
    <property type="entry name" value="LigT-like"/>
    <property type="match status" value="1"/>
</dbReference>
<evidence type="ECO:0000313" key="4">
    <source>
        <dbReference type="EMBL" id="UXI67601.1"/>
    </source>
</evidence>
<dbReference type="RefSeq" id="WP_261694571.1">
    <property type="nucleotide sequence ID" value="NZ_CP104694.1"/>
</dbReference>
<feature type="domain" description="Phosphoesterase HXTX" evidence="3">
    <location>
        <begin position="105"/>
        <end position="172"/>
    </location>
</feature>
<evidence type="ECO:0000256" key="1">
    <source>
        <dbReference type="ARBA" id="ARBA00022801"/>
    </source>
</evidence>